<dbReference type="InterPro" id="IPR014347">
    <property type="entry name" value="Tautomerase/MIF_sf"/>
</dbReference>
<dbReference type="Pfam" id="PF01361">
    <property type="entry name" value="Tautomerase"/>
    <property type="match status" value="1"/>
</dbReference>
<evidence type="ECO:0000259" key="3">
    <source>
        <dbReference type="Pfam" id="PF01361"/>
    </source>
</evidence>
<comment type="similarity">
    <text evidence="1">Belongs to the 4-oxalocrotonate tautomerase family.</text>
</comment>
<dbReference type="Gene3D" id="3.30.429.10">
    <property type="entry name" value="Macrophage Migration Inhibitory Factor"/>
    <property type="match status" value="1"/>
</dbReference>
<accession>A0ABZ1BS81</accession>
<proteinExistence type="inferred from homology"/>
<keyword evidence="2" id="KW-0413">Isomerase</keyword>
<reference evidence="5" key="1">
    <citation type="submission" date="2023-12" db="EMBL/GenBank/DDBJ databases">
        <title>Novel isolates from deep terrestrial aquifers shed light on the physiology and ecology of the class Limnochordia.</title>
        <authorList>
            <person name="Karnachuk O.V."/>
            <person name="Lukina A.P."/>
            <person name="Avakyan M.R."/>
            <person name="Kadnikov V."/>
            <person name="Begmatov S."/>
            <person name="Beletsky A.V."/>
            <person name="Mardanov A.V."/>
            <person name="Ravin N.V."/>
        </authorList>
    </citation>
    <scope>NUCLEOTIDE SEQUENCE [LARGE SCALE GENOMIC DNA]</scope>
    <source>
        <strain evidence="5">LN</strain>
    </source>
</reference>
<dbReference type="SUPFAM" id="SSF55331">
    <property type="entry name" value="Tautomerase/MIF"/>
    <property type="match status" value="1"/>
</dbReference>
<protein>
    <submittedName>
        <fullName evidence="4">Tautomerase family protein</fullName>
    </submittedName>
</protein>
<keyword evidence="5" id="KW-1185">Reference proteome</keyword>
<evidence type="ECO:0000256" key="2">
    <source>
        <dbReference type="ARBA" id="ARBA00023235"/>
    </source>
</evidence>
<organism evidence="4 5">
    <name type="scientific">Geochorda subterranea</name>
    <dbReference type="NCBI Taxonomy" id="3109564"/>
    <lineage>
        <taxon>Bacteria</taxon>
        <taxon>Bacillati</taxon>
        <taxon>Bacillota</taxon>
        <taxon>Limnochordia</taxon>
        <taxon>Limnochordales</taxon>
        <taxon>Geochordaceae</taxon>
        <taxon>Geochorda</taxon>
    </lineage>
</organism>
<dbReference type="PANTHER" id="PTHR35530">
    <property type="entry name" value="TAUTOMERASE-RELATED"/>
    <property type="match status" value="1"/>
</dbReference>
<evidence type="ECO:0000313" key="5">
    <source>
        <dbReference type="Proteomes" id="UP001333102"/>
    </source>
</evidence>
<dbReference type="InterPro" id="IPR004370">
    <property type="entry name" value="4-OT-like_dom"/>
</dbReference>
<sequence length="64" mass="7048">MPTIIVYLREGRTEDQKREFVRSVTEACRQIFGSPPDSVNIVIQDVPATNLGKAGRLRSEGSAS</sequence>
<dbReference type="EMBL" id="CP141614">
    <property type="protein sequence ID" value="WRP15037.1"/>
    <property type="molecule type" value="Genomic_DNA"/>
</dbReference>
<dbReference type="PANTHER" id="PTHR35530:SF1">
    <property type="entry name" value="2-HYDROXYMUCONATE TAUTOMERASE"/>
    <property type="match status" value="1"/>
</dbReference>
<evidence type="ECO:0000256" key="1">
    <source>
        <dbReference type="ARBA" id="ARBA00006723"/>
    </source>
</evidence>
<dbReference type="Proteomes" id="UP001333102">
    <property type="component" value="Chromosome"/>
</dbReference>
<evidence type="ECO:0000313" key="4">
    <source>
        <dbReference type="EMBL" id="WRP15037.1"/>
    </source>
</evidence>
<gene>
    <name evidence="4" type="ORF">VLY81_02350</name>
</gene>
<feature type="domain" description="4-oxalocrotonate tautomerase-like" evidence="3">
    <location>
        <begin position="2"/>
        <end position="56"/>
    </location>
</feature>
<dbReference type="RefSeq" id="WP_324669426.1">
    <property type="nucleotide sequence ID" value="NZ_CP141614.1"/>
</dbReference>
<name>A0ABZ1BS81_9FIRM</name>